<dbReference type="GO" id="GO:0000287">
    <property type="term" value="F:magnesium ion binding"/>
    <property type="evidence" value="ECO:0007669"/>
    <property type="project" value="TreeGrafter"/>
</dbReference>
<evidence type="ECO:0000313" key="4">
    <source>
        <dbReference type="Proteomes" id="UP000321547"/>
    </source>
</evidence>
<dbReference type="GO" id="GO:0016791">
    <property type="term" value="F:phosphatase activity"/>
    <property type="evidence" value="ECO:0007669"/>
    <property type="project" value="UniProtKB-ARBA"/>
</dbReference>
<dbReference type="EMBL" id="BJWI01000005">
    <property type="protein sequence ID" value="GEM01067.1"/>
    <property type="molecule type" value="Genomic_DNA"/>
</dbReference>
<dbReference type="InterPro" id="IPR023214">
    <property type="entry name" value="HAD_sf"/>
</dbReference>
<organism evidence="2 3">
    <name type="scientific">Halolactibacillus halophilus</name>
    <dbReference type="NCBI Taxonomy" id="306540"/>
    <lineage>
        <taxon>Bacteria</taxon>
        <taxon>Bacillati</taxon>
        <taxon>Bacillota</taxon>
        <taxon>Bacilli</taxon>
        <taxon>Bacillales</taxon>
        <taxon>Bacillaceae</taxon>
        <taxon>Halolactibacillus</taxon>
    </lineage>
</organism>
<protein>
    <submittedName>
        <fullName evidence="1">Haloacid dehalogenase</fullName>
    </submittedName>
</protein>
<dbReference type="InterPro" id="IPR006379">
    <property type="entry name" value="HAD-SF_hydro_IIB"/>
</dbReference>
<dbReference type="SFLD" id="SFLDS00003">
    <property type="entry name" value="Haloacid_Dehalogenase"/>
    <property type="match status" value="1"/>
</dbReference>
<dbReference type="AlphaFoldDB" id="A0A1I5N3B5"/>
<proteinExistence type="predicted"/>
<dbReference type="Proteomes" id="UP000242243">
    <property type="component" value="Unassembled WGS sequence"/>
</dbReference>
<dbReference type="Pfam" id="PF08282">
    <property type="entry name" value="Hydrolase_3"/>
    <property type="match status" value="1"/>
</dbReference>
<accession>A0A1I5N3B5</accession>
<gene>
    <name evidence="1" type="ORF">HHA03_05990</name>
    <name evidence="2" type="ORF">SAMN05421839_10770</name>
</gene>
<evidence type="ECO:0000313" key="1">
    <source>
        <dbReference type="EMBL" id="GEM01067.1"/>
    </source>
</evidence>
<dbReference type="SFLD" id="SFLDG01140">
    <property type="entry name" value="C2.B:_Phosphomannomutase_and_P"/>
    <property type="match status" value="1"/>
</dbReference>
<dbReference type="NCBIfam" id="TIGR00099">
    <property type="entry name" value="Cof-subfamily"/>
    <property type="match status" value="1"/>
</dbReference>
<reference evidence="2 3" key="1">
    <citation type="submission" date="2016-10" db="EMBL/GenBank/DDBJ databases">
        <authorList>
            <person name="de Groot N.N."/>
        </authorList>
    </citation>
    <scope>NUCLEOTIDE SEQUENCE [LARGE SCALE GENOMIC DNA]</scope>
    <source>
        <strain evidence="2 3">DSM 17073</strain>
    </source>
</reference>
<dbReference type="RefSeq" id="WP_089830770.1">
    <property type="nucleotide sequence ID" value="NZ_BJWI01000005.1"/>
</dbReference>
<dbReference type="GO" id="GO:0005829">
    <property type="term" value="C:cytosol"/>
    <property type="evidence" value="ECO:0007669"/>
    <property type="project" value="TreeGrafter"/>
</dbReference>
<evidence type="ECO:0000313" key="3">
    <source>
        <dbReference type="Proteomes" id="UP000242243"/>
    </source>
</evidence>
<dbReference type="InterPro" id="IPR036412">
    <property type="entry name" value="HAD-like_sf"/>
</dbReference>
<dbReference type="NCBIfam" id="TIGR01484">
    <property type="entry name" value="HAD-SF-IIB"/>
    <property type="match status" value="1"/>
</dbReference>
<dbReference type="Proteomes" id="UP000321547">
    <property type="component" value="Unassembled WGS sequence"/>
</dbReference>
<dbReference type="EMBL" id="FOXC01000007">
    <property type="protein sequence ID" value="SFP16289.1"/>
    <property type="molecule type" value="Genomic_DNA"/>
</dbReference>
<reference evidence="1 4" key="2">
    <citation type="submission" date="2019-07" db="EMBL/GenBank/DDBJ databases">
        <title>Whole genome shotgun sequence of Halolactibacillus halophilus NBRC 100868.</title>
        <authorList>
            <person name="Hosoyama A."/>
            <person name="Uohara A."/>
            <person name="Ohji S."/>
            <person name="Ichikawa N."/>
        </authorList>
    </citation>
    <scope>NUCLEOTIDE SEQUENCE [LARGE SCALE GENOMIC DNA]</scope>
    <source>
        <strain evidence="1 4">NBRC 100868</strain>
    </source>
</reference>
<dbReference type="InterPro" id="IPR000150">
    <property type="entry name" value="Cof"/>
</dbReference>
<dbReference type="PANTHER" id="PTHR10000:SF8">
    <property type="entry name" value="HAD SUPERFAMILY HYDROLASE-LIKE, TYPE 3"/>
    <property type="match status" value="1"/>
</dbReference>
<dbReference type="OrthoDB" id="9806027at2"/>
<name>A0A1I5N3B5_9BACI</name>
<dbReference type="SUPFAM" id="SSF56784">
    <property type="entry name" value="HAD-like"/>
    <property type="match status" value="1"/>
</dbReference>
<dbReference type="STRING" id="306540.SAMN05421839_10770"/>
<keyword evidence="4" id="KW-1185">Reference proteome</keyword>
<dbReference type="Gene3D" id="3.30.1240.10">
    <property type="match status" value="1"/>
</dbReference>
<dbReference type="PANTHER" id="PTHR10000">
    <property type="entry name" value="PHOSPHOSERINE PHOSPHATASE"/>
    <property type="match status" value="1"/>
</dbReference>
<dbReference type="Gene3D" id="3.40.50.1000">
    <property type="entry name" value="HAD superfamily/HAD-like"/>
    <property type="match status" value="1"/>
</dbReference>
<evidence type="ECO:0000313" key="2">
    <source>
        <dbReference type="EMBL" id="SFP16289.1"/>
    </source>
</evidence>
<sequence>MITMFATDLDGTLLKQNRYITKEDKQALQYLYHQGVDITIATGRSDREVQAVFKELDITGHRISQNGTFAFSKDNQEIYSHTFSNDVSVKLFDFLHRHEFPCLISNFDNIHYAKDMPVVQTLQPLFKTPLVFEPELKQSLHHDFATSKFMLLGDTEALLALETEINQLFPHDISTFLSAQQCLDVVPKGADKSHALQALLKRTKTDVQQTVSIGDSFNDTSMLSFTGYSYAMQEAPIFIRSHAQKVVRHVHEAITDLIDLDLA</sequence>